<evidence type="ECO:0000256" key="2">
    <source>
        <dbReference type="ARBA" id="ARBA00022692"/>
    </source>
</evidence>
<evidence type="ECO:0000256" key="4">
    <source>
        <dbReference type="ARBA" id="ARBA00023136"/>
    </source>
</evidence>
<proteinExistence type="predicted"/>
<dbReference type="GeneID" id="27316465"/>
<feature type="transmembrane region" description="Helical" evidence="5">
    <location>
        <begin position="128"/>
        <end position="148"/>
    </location>
</feature>
<protein>
    <recommendedName>
        <fullName evidence="8">RTA1-domain-containing protein</fullName>
    </recommendedName>
</protein>
<feature type="transmembrane region" description="Helical" evidence="5">
    <location>
        <begin position="168"/>
        <end position="188"/>
    </location>
</feature>
<dbReference type="GO" id="GO:0000324">
    <property type="term" value="C:fungal-type vacuole"/>
    <property type="evidence" value="ECO:0007669"/>
    <property type="project" value="TreeGrafter"/>
</dbReference>
<dbReference type="OrthoDB" id="1844152at2759"/>
<dbReference type="InterPro" id="IPR007568">
    <property type="entry name" value="RTA1"/>
</dbReference>
<dbReference type="InParanoid" id="A0A0D1YGA2"/>
<dbReference type="HOGENOM" id="CLU_033465_6_0_1"/>
<comment type="subcellular location">
    <subcellularLocation>
        <location evidence="1">Membrane</location>
        <topology evidence="1">Multi-pass membrane protein</topology>
    </subcellularLocation>
</comment>
<evidence type="ECO:0000256" key="5">
    <source>
        <dbReference type="SAM" id="Phobius"/>
    </source>
</evidence>
<keyword evidence="4 5" id="KW-0472">Membrane</keyword>
<feature type="transmembrane region" description="Helical" evidence="5">
    <location>
        <begin position="209"/>
        <end position="226"/>
    </location>
</feature>
<evidence type="ECO:0000313" key="7">
    <source>
        <dbReference type="Proteomes" id="UP000053259"/>
    </source>
</evidence>
<sequence>MPIADFEGCKAYEPGKADLYGYKPELAAGIVFSVLFFISMVAHFVQGWMKRTWWTAVFAVGALTELIGWAGRTWSSQCPSNLNAFLMQICTLIIGPTFFTAGIYVILGRLINLTGGKGKTSIISSRMYLFIFCTCDVISLVIQAIGGAQASAAVSATPPRRSKTGTNIMVGGIVFQMASITVFAFFFVDFLRRAVKLGTGILTRDIKTLIWATTFSGALIYVRSIYRTVELAQGWTGYLITHEGYFLGFDGALMILAVAVFNFAHPGWLLPRSLAMQEKSSASSTRESEADGFYETSRA</sequence>
<gene>
    <name evidence="6" type="ORF">PV09_08492</name>
</gene>
<evidence type="ECO:0008006" key="8">
    <source>
        <dbReference type="Google" id="ProtNLM"/>
    </source>
</evidence>
<dbReference type="STRING" id="253628.A0A0D1YGA2"/>
<feature type="transmembrane region" description="Helical" evidence="5">
    <location>
        <begin position="246"/>
        <end position="270"/>
    </location>
</feature>
<feature type="transmembrane region" description="Helical" evidence="5">
    <location>
        <begin position="26"/>
        <end position="45"/>
    </location>
</feature>
<dbReference type="EMBL" id="KN847570">
    <property type="protein sequence ID" value="KIV99821.1"/>
    <property type="molecule type" value="Genomic_DNA"/>
</dbReference>
<feature type="transmembrane region" description="Helical" evidence="5">
    <location>
        <begin position="52"/>
        <end position="70"/>
    </location>
</feature>
<reference evidence="6 7" key="1">
    <citation type="submission" date="2015-01" db="EMBL/GenBank/DDBJ databases">
        <title>The Genome Sequence of Ochroconis gallopava CBS43764.</title>
        <authorList>
            <consortium name="The Broad Institute Genomics Platform"/>
            <person name="Cuomo C."/>
            <person name="de Hoog S."/>
            <person name="Gorbushina A."/>
            <person name="Stielow B."/>
            <person name="Teixiera M."/>
            <person name="Abouelleil A."/>
            <person name="Chapman S.B."/>
            <person name="Priest M."/>
            <person name="Young S.K."/>
            <person name="Wortman J."/>
            <person name="Nusbaum C."/>
            <person name="Birren B."/>
        </authorList>
    </citation>
    <scope>NUCLEOTIDE SEQUENCE [LARGE SCALE GENOMIC DNA]</scope>
    <source>
        <strain evidence="6 7">CBS 43764</strain>
    </source>
</reference>
<dbReference type="VEuPathDB" id="FungiDB:PV09_08492"/>
<name>A0A0D1YGA2_9PEZI</name>
<keyword evidence="7" id="KW-1185">Reference proteome</keyword>
<dbReference type="PANTHER" id="PTHR31465:SF11">
    <property type="entry name" value="DOMAIN PROTEIN, PUTATIVE (AFU_ORTHOLOGUE AFUA_3G10770)-RELATED"/>
    <property type="match status" value="1"/>
</dbReference>
<accession>A0A0D1YGA2</accession>
<evidence type="ECO:0000256" key="3">
    <source>
        <dbReference type="ARBA" id="ARBA00022989"/>
    </source>
</evidence>
<dbReference type="AlphaFoldDB" id="A0A0D1YGA2"/>
<dbReference type="PANTHER" id="PTHR31465">
    <property type="entry name" value="PROTEIN RTA1-RELATED"/>
    <property type="match status" value="1"/>
</dbReference>
<dbReference type="RefSeq" id="XP_016209691.1">
    <property type="nucleotide sequence ID" value="XM_016362406.1"/>
</dbReference>
<dbReference type="GO" id="GO:0005886">
    <property type="term" value="C:plasma membrane"/>
    <property type="evidence" value="ECO:0007669"/>
    <property type="project" value="TreeGrafter"/>
</dbReference>
<dbReference type="Pfam" id="PF04479">
    <property type="entry name" value="RTA1"/>
    <property type="match status" value="1"/>
</dbReference>
<keyword evidence="3 5" id="KW-1133">Transmembrane helix</keyword>
<organism evidence="6 7">
    <name type="scientific">Verruconis gallopava</name>
    <dbReference type="NCBI Taxonomy" id="253628"/>
    <lineage>
        <taxon>Eukaryota</taxon>
        <taxon>Fungi</taxon>
        <taxon>Dikarya</taxon>
        <taxon>Ascomycota</taxon>
        <taxon>Pezizomycotina</taxon>
        <taxon>Dothideomycetes</taxon>
        <taxon>Pleosporomycetidae</taxon>
        <taxon>Venturiales</taxon>
        <taxon>Sympoventuriaceae</taxon>
        <taxon>Verruconis</taxon>
    </lineage>
</organism>
<keyword evidence="2 5" id="KW-0812">Transmembrane</keyword>
<evidence type="ECO:0000313" key="6">
    <source>
        <dbReference type="EMBL" id="KIV99821.1"/>
    </source>
</evidence>
<dbReference type="Proteomes" id="UP000053259">
    <property type="component" value="Unassembled WGS sequence"/>
</dbReference>
<evidence type="ECO:0000256" key="1">
    <source>
        <dbReference type="ARBA" id="ARBA00004141"/>
    </source>
</evidence>
<feature type="transmembrane region" description="Helical" evidence="5">
    <location>
        <begin position="82"/>
        <end position="107"/>
    </location>
</feature>